<protein>
    <submittedName>
        <fullName evidence="8">RNA polymerase sigma-70 factor (ECF subfamily)</fullName>
    </submittedName>
</protein>
<evidence type="ECO:0000259" key="7">
    <source>
        <dbReference type="Pfam" id="PF04545"/>
    </source>
</evidence>
<evidence type="ECO:0000256" key="4">
    <source>
        <dbReference type="ARBA" id="ARBA00023125"/>
    </source>
</evidence>
<keyword evidence="3" id="KW-0731">Sigma factor</keyword>
<dbReference type="PANTHER" id="PTHR43133">
    <property type="entry name" value="RNA POLYMERASE ECF-TYPE SIGMA FACTO"/>
    <property type="match status" value="1"/>
</dbReference>
<dbReference type="Gene3D" id="1.10.1740.10">
    <property type="match status" value="1"/>
</dbReference>
<reference evidence="8 9" key="1">
    <citation type="submission" date="2017-10" db="EMBL/GenBank/DDBJ databases">
        <title>Sequencing the genomes of 1000 actinobacteria strains.</title>
        <authorList>
            <person name="Klenk H.-P."/>
        </authorList>
    </citation>
    <scope>NUCLEOTIDE SEQUENCE [LARGE SCALE GENOMIC DNA]</scope>
    <source>
        <strain evidence="8 9">DSM 46092</strain>
    </source>
</reference>
<keyword evidence="4" id="KW-0238">DNA-binding</keyword>
<feature type="compositionally biased region" description="Polar residues" evidence="6">
    <location>
        <begin position="12"/>
        <end position="23"/>
    </location>
</feature>
<feature type="region of interest" description="Disordered" evidence="6">
    <location>
        <begin position="1"/>
        <end position="23"/>
    </location>
</feature>
<dbReference type="InterPro" id="IPR013325">
    <property type="entry name" value="RNA_pol_sigma_r2"/>
</dbReference>
<comment type="similarity">
    <text evidence="1">Belongs to the sigma-70 factor family. ECF subfamily.</text>
</comment>
<comment type="caution">
    <text evidence="8">The sequence shown here is derived from an EMBL/GenBank/DDBJ whole genome shotgun (WGS) entry which is preliminary data.</text>
</comment>
<dbReference type="InterPro" id="IPR007630">
    <property type="entry name" value="RNA_pol_sigma70_r4"/>
</dbReference>
<dbReference type="SUPFAM" id="SSF88659">
    <property type="entry name" value="Sigma3 and sigma4 domains of RNA polymerase sigma factors"/>
    <property type="match status" value="1"/>
</dbReference>
<evidence type="ECO:0000313" key="8">
    <source>
        <dbReference type="EMBL" id="PFG57204.1"/>
    </source>
</evidence>
<proteinExistence type="inferred from homology"/>
<evidence type="ECO:0000256" key="3">
    <source>
        <dbReference type="ARBA" id="ARBA00023082"/>
    </source>
</evidence>
<dbReference type="EMBL" id="PDJK01000001">
    <property type="protein sequence ID" value="PFG57204.1"/>
    <property type="molecule type" value="Genomic_DNA"/>
</dbReference>
<dbReference type="Proteomes" id="UP000243542">
    <property type="component" value="Unassembled WGS sequence"/>
</dbReference>
<dbReference type="GO" id="GO:0003677">
    <property type="term" value="F:DNA binding"/>
    <property type="evidence" value="ECO:0007669"/>
    <property type="project" value="UniProtKB-KW"/>
</dbReference>
<organism evidence="8 9">
    <name type="scientific">Amycolatopsis sulphurea</name>
    <dbReference type="NCBI Taxonomy" id="76022"/>
    <lineage>
        <taxon>Bacteria</taxon>
        <taxon>Bacillati</taxon>
        <taxon>Actinomycetota</taxon>
        <taxon>Actinomycetes</taxon>
        <taxon>Pseudonocardiales</taxon>
        <taxon>Pseudonocardiaceae</taxon>
        <taxon>Amycolatopsis</taxon>
    </lineage>
</organism>
<dbReference type="InterPro" id="IPR013324">
    <property type="entry name" value="RNA_pol_sigma_r3/r4-like"/>
</dbReference>
<dbReference type="GO" id="GO:0016987">
    <property type="term" value="F:sigma factor activity"/>
    <property type="evidence" value="ECO:0007669"/>
    <property type="project" value="UniProtKB-KW"/>
</dbReference>
<evidence type="ECO:0000256" key="5">
    <source>
        <dbReference type="ARBA" id="ARBA00023163"/>
    </source>
</evidence>
<dbReference type="PANTHER" id="PTHR43133:SF58">
    <property type="entry name" value="ECF RNA POLYMERASE SIGMA FACTOR SIGD"/>
    <property type="match status" value="1"/>
</dbReference>
<gene>
    <name evidence="8" type="ORF">ATK36_0769</name>
</gene>
<dbReference type="SUPFAM" id="SSF88946">
    <property type="entry name" value="Sigma2 domain of RNA polymerase sigma factors"/>
    <property type="match status" value="1"/>
</dbReference>
<sequence length="189" mass="20003">MTAAGMFGRDGSSATAGRARSTNGRFTGDDLDRLVRAAGQDDQAAVARLVHVLRLVVARYCRALLGGRDLAYLSADDVAQNVCAAVLRALPGHRDRGGSFLHLVHEIAADKVADACRIVAGDRFGTGTGQPAALSRLAPLQREILALRIVVGLSVGETAEMLAIPAADVRAIQHRALAELREALRDRDC</sequence>
<dbReference type="Pfam" id="PF04545">
    <property type="entry name" value="Sigma70_r4"/>
    <property type="match status" value="1"/>
</dbReference>
<evidence type="ECO:0000256" key="2">
    <source>
        <dbReference type="ARBA" id="ARBA00023015"/>
    </source>
</evidence>
<keyword evidence="2" id="KW-0805">Transcription regulation</keyword>
<dbReference type="GO" id="GO:0006352">
    <property type="term" value="P:DNA-templated transcription initiation"/>
    <property type="evidence" value="ECO:0007669"/>
    <property type="project" value="InterPro"/>
</dbReference>
<dbReference type="Gene3D" id="1.10.10.10">
    <property type="entry name" value="Winged helix-like DNA-binding domain superfamily/Winged helix DNA-binding domain"/>
    <property type="match status" value="1"/>
</dbReference>
<evidence type="ECO:0000256" key="1">
    <source>
        <dbReference type="ARBA" id="ARBA00010641"/>
    </source>
</evidence>
<evidence type="ECO:0000313" key="9">
    <source>
        <dbReference type="Proteomes" id="UP000243542"/>
    </source>
</evidence>
<keyword evidence="9" id="KW-1185">Reference proteome</keyword>
<dbReference type="InterPro" id="IPR036388">
    <property type="entry name" value="WH-like_DNA-bd_sf"/>
</dbReference>
<feature type="domain" description="RNA polymerase sigma-70 region 4" evidence="7">
    <location>
        <begin position="133"/>
        <end position="182"/>
    </location>
</feature>
<dbReference type="AlphaFoldDB" id="A0A2A9G0M9"/>
<keyword evidence="5" id="KW-0804">Transcription</keyword>
<name>A0A2A9G0M9_9PSEU</name>
<accession>A0A2A9G0M9</accession>
<dbReference type="InterPro" id="IPR039425">
    <property type="entry name" value="RNA_pol_sigma-70-like"/>
</dbReference>
<dbReference type="CDD" id="cd06171">
    <property type="entry name" value="Sigma70_r4"/>
    <property type="match status" value="1"/>
</dbReference>
<evidence type="ECO:0000256" key="6">
    <source>
        <dbReference type="SAM" id="MobiDB-lite"/>
    </source>
</evidence>